<organism evidence="1">
    <name type="scientific">marine sediment metagenome</name>
    <dbReference type="NCBI Taxonomy" id="412755"/>
    <lineage>
        <taxon>unclassified sequences</taxon>
        <taxon>metagenomes</taxon>
        <taxon>ecological metagenomes</taxon>
    </lineage>
</organism>
<dbReference type="EMBL" id="BARV01014975">
    <property type="protein sequence ID" value="GAI25390.1"/>
    <property type="molecule type" value="Genomic_DNA"/>
</dbReference>
<reference evidence="1" key="1">
    <citation type="journal article" date="2014" name="Front. Microbiol.">
        <title>High frequency of phylogenetically diverse reductive dehalogenase-homologous genes in deep subseafloor sedimentary metagenomes.</title>
        <authorList>
            <person name="Kawai M."/>
            <person name="Futagami T."/>
            <person name="Toyoda A."/>
            <person name="Takaki Y."/>
            <person name="Nishi S."/>
            <person name="Hori S."/>
            <person name="Arai W."/>
            <person name="Tsubouchi T."/>
            <person name="Morono Y."/>
            <person name="Uchiyama I."/>
            <person name="Ito T."/>
            <person name="Fujiyama A."/>
            <person name="Inagaki F."/>
            <person name="Takami H."/>
        </authorList>
    </citation>
    <scope>NUCLEOTIDE SEQUENCE</scope>
    <source>
        <strain evidence="1">Expedition CK06-06</strain>
    </source>
</reference>
<proteinExistence type="predicted"/>
<comment type="caution">
    <text evidence="1">The sequence shown here is derived from an EMBL/GenBank/DDBJ whole genome shotgun (WGS) entry which is preliminary data.</text>
</comment>
<gene>
    <name evidence="1" type="ORF">S06H3_25961</name>
</gene>
<protein>
    <submittedName>
        <fullName evidence="1">Uncharacterized protein</fullName>
    </submittedName>
</protein>
<sequence length="60" mass="6980">PQNVEGLSEIISSPDYATAIGLIKYAQKEEFSGDRRPVRRKENFLISLIRKIKRWGEEVF</sequence>
<accession>X1NF14</accession>
<dbReference type="AlphaFoldDB" id="X1NF14"/>
<name>X1NF14_9ZZZZ</name>
<feature type="non-terminal residue" evidence="1">
    <location>
        <position position="1"/>
    </location>
</feature>
<evidence type="ECO:0000313" key="1">
    <source>
        <dbReference type="EMBL" id="GAI25390.1"/>
    </source>
</evidence>